<dbReference type="InterPro" id="IPR028976">
    <property type="entry name" value="CheC-like_sf"/>
</dbReference>
<keyword evidence="1" id="KW-0145">Chemotaxis</keyword>
<gene>
    <name evidence="2" type="ORF">A2527_07880</name>
</gene>
<dbReference type="CDD" id="cd17910">
    <property type="entry name" value="CheC_ClassII"/>
    <property type="match status" value="1"/>
</dbReference>
<evidence type="ECO:0000313" key="3">
    <source>
        <dbReference type="Proteomes" id="UP000178449"/>
    </source>
</evidence>
<accession>A0A1F6GAE4</accession>
<sequence length="207" mass="23292">MTPIELKCLEELINISFGSGVAVVADMMDSKARLHLPDVKVVSPAELLLVLNERIKLSSSRLMATSQHFFGEMDGEILFLIDQFSVTNMIRHLNHLPMETQISGPELLDPVLEVGNILSATCLKRLAEMLEFNVAFTRPSVEFLPELGLATEDNSRYWDERGKVILVNTELDFKEEKIWGSLYLSLEPASYKIFSARLKAYSSALEV</sequence>
<evidence type="ECO:0000256" key="1">
    <source>
        <dbReference type="ARBA" id="ARBA00022500"/>
    </source>
</evidence>
<dbReference type="SUPFAM" id="SSF103039">
    <property type="entry name" value="CheC-like"/>
    <property type="match status" value="1"/>
</dbReference>
<evidence type="ECO:0000313" key="2">
    <source>
        <dbReference type="EMBL" id="OGG95085.1"/>
    </source>
</evidence>
<dbReference type="AlphaFoldDB" id="A0A1F6GAE4"/>
<reference evidence="2 3" key="1">
    <citation type="journal article" date="2016" name="Nat. Commun.">
        <title>Thousands of microbial genomes shed light on interconnected biogeochemical processes in an aquifer system.</title>
        <authorList>
            <person name="Anantharaman K."/>
            <person name="Brown C.T."/>
            <person name="Hug L.A."/>
            <person name="Sharon I."/>
            <person name="Castelle C.J."/>
            <person name="Probst A.J."/>
            <person name="Thomas B.C."/>
            <person name="Singh A."/>
            <person name="Wilkins M.J."/>
            <person name="Karaoz U."/>
            <person name="Brodie E.L."/>
            <person name="Williams K.H."/>
            <person name="Hubbard S.S."/>
            <person name="Banfield J.F."/>
        </authorList>
    </citation>
    <scope>NUCLEOTIDE SEQUENCE [LARGE SCALE GENOMIC DNA]</scope>
</reference>
<evidence type="ECO:0008006" key="4">
    <source>
        <dbReference type="Google" id="ProtNLM"/>
    </source>
</evidence>
<proteinExistence type="predicted"/>
<dbReference type="EMBL" id="MFNE01000026">
    <property type="protein sequence ID" value="OGG95085.1"/>
    <property type="molecule type" value="Genomic_DNA"/>
</dbReference>
<comment type="caution">
    <text evidence="2">The sequence shown here is derived from an EMBL/GenBank/DDBJ whole genome shotgun (WGS) entry which is preliminary data.</text>
</comment>
<protein>
    <recommendedName>
        <fullName evidence="4">CheC-like protein domain-containing protein</fullName>
    </recommendedName>
</protein>
<dbReference type="Gene3D" id="3.40.1550.10">
    <property type="entry name" value="CheC-like"/>
    <property type="match status" value="1"/>
</dbReference>
<name>A0A1F6GAE4_9PROT</name>
<dbReference type="Proteomes" id="UP000178449">
    <property type="component" value="Unassembled WGS sequence"/>
</dbReference>
<dbReference type="GO" id="GO:0006935">
    <property type="term" value="P:chemotaxis"/>
    <property type="evidence" value="ECO:0007669"/>
    <property type="project" value="UniProtKB-KW"/>
</dbReference>
<organism evidence="2 3">
    <name type="scientific">Candidatus Lambdaproteobacteria bacterium RIFOXYD2_FULL_50_16</name>
    <dbReference type="NCBI Taxonomy" id="1817772"/>
    <lineage>
        <taxon>Bacteria</taxon>
        <taxon>Pseudomonadati</taxon>
        <taxon>Pseudomonadota</taxon>
        <taxon>Candidatus Lambdaproteobacteria</taxon>
    </lineage>
</organism>
<dbReference type="STRING" id="1817772.A2527_07880"/>